<sequence>MLFIKAGLDQEQGLPLELHITGFNPPKLLKQRVNLRNVTTQGQADELLCACNRLHQPAKARDFQHQILGLPMGKFTKAKVQILPFVFQDVASELFKAHQLLVAVLLFLFQ</sequence>
<organism evidence="1">
    <name type="scientific">bioreactor metagenome</name>
    <dbReference type="NCBI Taxonomy" id="1076179"/>
    <lineage>
        <taxon>unclassified sequences</taxon>
        <taxon>metagenomes</taxon>
        <taxon>ecological metagenomes</taxon>
    </lineage>
</organism>
<comment type="caution">
    <text evidence="1">The sequence shown here is derived from an EMBL/GenBank/DDBJ whole genome shotgun (WGS) entry which is preliminary data.</text>
</comment>
<evidence type="ECO:0000313" key="1">
    <source>
        <dbReference type="EMBL" id="MPM68975.1"/>
    </source>
</evidence>
<proteinExistence type="predicted"/>
<gene>
    <name evidence="1" type="ORF">SDC9_115912</name>
</gene>
<accession>A0A645BUQ2</accession>
<reference evidence="1" key="1">
    <citation type="submission" date="2019-08" db="EMBL/GenBank/DDBJ databases">
        <authorList>
            <person name="Kucharzyk K."/>
            <person name="Murdoch R.W."/>
            <person name="Higgins S."/>
            <person name="Loffler F."/>
        </authorList>
    </citation>
    <scope>NUCLEOTIDE SEQUENCE</scope>
</reference>
<protein>
    <submittedName>
        <fullName evidence="1">Uncharacterized protein</fullName>
    </submittedName>
</protein>
<dbReference type="EMBL" id="VSSQ01022574">
    <property type="protein sequence ID" value="MPM68975.1"/>
    <property type="molecule type" value="Genomic_DNA"/>
</dbReference>
<dbReference type="AlphaFoldDB" id="A0A645BUQ2"/>
<name>A0A645BUQ2_9ZZZZ</name>